<dbReference type="PROSITE" id="PS00843">
    <property type="entry name" value="DALA_DALA_LIGASE_1"/>
    <property type="match status" value="1"/>
</dbReference>
<protein>
    <recommendedName>
        <fullName evidence="14">D-alanine--D-alanine ligase</fullName>
        <ecNumber evidence="14">6.3.2.4</ecNumber>
    </recommendedName>
    <alternativeName>
        <fullName evidence="14">D-Ala-D-Ala ligase</fullName>
    </alternativeName>
    <alternativeName>
        <fullName evidence="14">D-alanylalanine synthetase</fullName>
    </alternativeName>
</protein>
<feature type="active site" evidence="15">
    <location>
        <position position="143"/>
    </location>
</feature>
<name>A0A6M0RCF4_9CLOT</name>
<keyword evidence="4 14" id="KW-0963">Cytoplasm</keyword>
<comment type="function">
    <text evidence="14">Cell wall formation.</text>
</comment>
<comment type="cofactor">
    <cofactor evidence="16">
        <name>Mg(2+)</name>
        <dbReference type="ChEBI" id="CHEBI:18420"/>
    </cofactor>
    <cofactor evidence="16">
        <name>Mn(2+)</name>
        <dbReference type="ChEBI" id="CHEBI:29035"/>
    </cofactor>
    <text evidence="16">Binds 2 magnesium or manganese ions per subunit.</text>
</comment>
<keyword evidence="11 14" id="KW-0573">Peptidoglycan synthesis</keyword>
<dbReference type="PIRSF" id="PIRSF039102">
    <property type="entry name" value="Ddl/VanB"/>
    <property type="match status" value="1"/>
</dbReference>
<gene>
    <name evidence="14" type="primary">ddl</name>
    <name evidence="19" type="ORF">FDF74_09765</name>
</gene>
<evidence type="ECO:0000256" key="4">
    <source>
        <dbReference type="ARBA" id="ARBA00022490"/>
    </source>
</evidence>
<dbReference type="GO" id="GO:0071555">
    <property type="term" value="P:cell wall organization"/>
    <property type="evidence" value="ECO:0007669"/>
    <property type="project" value="UniProtKB-KW"/>
</dbReference>
<dbReference type="GO" id="GO:0008360">
    <property type="term" value="P:regulation of cell shape"/>
    <property type="evidence" value="ECO:0007669"/>
    <property type="project" value="UniProtKB-KW"/>
</dbReference>
<evidence type="ECO:0000256" key="8">
    <source>
        <dbReference type="ARBA" id="ARBA00022840"/>
    </source>
</evidence>
<dbReference type="NCBIfam" id="NF002378">
    <property type="entry name" value="PRK01372.1"/>
    <property type="match status" value="1"/>
</dbReference>
<feature type="binding site" evidence="16">
    <location>
        <position position="251"/>
    </location>
    <ligand>
        <name>Mg(2+)</name>
        <dbReference type="ChEBI" id="CHEBI:18420"/>
        <label>1</label>
    </ligand>
</feature>
<dbReference type="GO" id="GO:0005524">
    <property type="term" value="F:ATP binding"/>
    <property type="evidence" value="ECO:0007669"/>
    <property type="project" value="UniProtKB-UniRule"/>
</dbReference>
<dbReference type="EMBL" id="SXDP01000008">
    <property type="protein sequence ID" value="NEZ47477.1"/>
    <property type="molecule type" value="Genomic_DNA"/>
</dbReference>
<dbReference type="Pfam" id="PF01820">
    <property type="entry name" value="Dala_Dala_lig_N"/>
    <property type="match status" value="2"/>
</dbReference>
<evidence type="ECO:0000256" key="10">
    <source>
        <dbReference type="ARBA" id="ARBA00022960"/>
    </source>
</evidence>
<accession>A0A6M0RCF4</accession>
<dbReference type="GO" id="GO:0009252">
    <property type="term" value="P:peptidoglycan biosynthetic process"/>
    <property type="evidence" value="ECO:0007669"/>
    <property type="project" value="UniProtKB-UniRule"/>
</dbReference>
<dbReference type="GO" id="GO:0046872">
    <property type="term" value="F:metal ion binding"/>
    <property type="evidence" value="ECO:0007669"/>
    <property type="project" value="UniProtKB-KW"/>
</dbReference>
<dbReference type="InterPro" id="IPR016185">
    <property type="entry name" value="PreATP-grasp_dom_sf"/>
</dbReference>
<evidence type="ECO:0000256" key="15">
    <source>
        <dbReference type="PIRSR" id="PIRSR039102-1"/>
    </source>
</evidence>
<keyword evidence="20" id="KW-1185">Reference proteome</keyword>
<evidence type="ECO:0000256" key="13">
    <source>
        <dbReference type="ARBA" id="ARBA00023316"/>
    </source>
</evidence>
<dbReference type="GO" id="GO:0005737">
    <property type="term" value="C:cytoplasm"/>
    <property type="evidence" value="ECO:0007669"/>
    <property type="project" value="UniProtKB-SubCell"/>
</dbReference>
<evidence type="ECO:0000256" key="14">
    <source>
        <dbReference type="HAMAP-Rule" id="MF_00047"/>
    </source>
</evidence>
<comment type="pathway">
    <text evidence="14">Cell wall biogenesis; peptidoglycan biosynthesis.</text>
</comment>
<comment type="similarity">
    <text evidence="3 14">Belongs to the D-alanine--D-alanine ligase family.</text>
</comment>
<dbReference type="InterPro" id="IPR013815">
    <property type="entry name" value="ATP_grasp_subdomain_1"/>
</dbReference>
<comment type="subcellular location">
    <subcellularLocation>
        <location evidence="2 14">Cytoplasm</location>
    </subcellularLocation>
</comment>
<evidence type="ECO:0000259" key="18">
    <source>
        <dbReference type="PROSITE" id="PS50975"/>
    </source>
</evidence>
<dbReference type="Proteomes" id="UP000473885">
    <property type="component" value="Unassembled WGS sequence"/>
</dbReference>
<evidence type="ECO:0000256" key="1">
    <source>
        <dbReference type="ARBA" id="ARBA00001936"/>
    </source>
</evidence>
<comment type="caution">
    <text evidence="19">The sequence shown here is derived from an EMBL/GenBank/DDBJ whole genome shotgun (WGS) entry which is preliminary data.</text>
</comment>
<keyword evidence="13 14" id="KW-0961">Cell wall biogenesis/degradation</keyword>
<dbReference type="InterPro" id="IPR011127">
    <property type="entry name" value="Dala_Dala_lig_N"/>
</dbReference>
<keyword evidence="12 16" id="KW-0464">Manganese</keyword>
<dbReference type="InterPro" id="IPR005905">
    <property type="entry name" value="D_ala_D_ala"/>
</dbReference>
<comment type="catalytic activity">
    <reaction evidence="14">
        <text>2 D-alanine + ATP = D-alanyl-D-alanine + ADP + phosphate + H(+)</text>
        <dbReference type="Rhea" id="RHEA:11224"/>
        <dbReference type="ChEBI" id="CHEBI:15378"/>
        <dbReference type="ChEBI" id="CHEBI:30616"/>
        <dbReference type="ChEBI" id="CHEBI:43474"/>
        <dbReference type="ChEBI" id="CHEBI:57416"/>
        <dbReference type="ChEBI" id="CHEBI:57822"/>
        <dbReference type="ChEBI" id="CHEBI:456216"/>
        <dbReference type="EC" id="6.3.2.4"/>
    </reaction>
</comment>
<keyword evidence="7 17" id="KW-0547">Nucleotide-binding</keyword>
<dbReference type="PROSITE" id="PS50975">
    <property type="entry name" value="ATP_GRASP"/>
    <property type="match status" value="1"/>
</dbReference>
<evidence type="ECO:0000256" key="11">
    <source>
        <dbReference type="ARBA" id="ARBA00022984"/>
    </source>
</evidence>
<dbReference type="Gene3D" id="3.40.50.20">
    <property type="match status" value="1"/>
</dbReference>
<dbReference type="NCBIfam" id="TIGR01205">
    <property type="entry name" value="D_ala_D_alaTIGR"/>
    <property type="match status" value="1"/>
</dbReference>
<dbReference type="SUPFAM" id="SSF52440">
    <property type="entry name" value="PreATP-grasp domain"/>
    <property type="match status" value="1"/>
</dbReference>
<dbReference type="FunFam" id="3.30.470.20:FF:000074">
    <property type="entry name" value="D-alanine--D-alanine ligase"/>
    <property type="match status" value="1"/>
</dbReference>
<dbReference type="OrthoDB" id="9813261at2"/>
<evidence type="ECO:0000256" key="6">
    <source>
        <dbReference type="ARBA" id="ARBA00022723"/>
    </source>
</evidence>
<dbReference type="UniPathway" id="UPA00219"/>
<evidence type="ECO:0000256" key="12">
    <source>
        <dbReference type="ARBA" id="ARBA00023211"/>
    </source>
</evidence>
<feature type="active site" evidence="15">
    <location>
        <position position="274"/>
    </location>
</feature>
<evidence type="ECO:0000256" key="17">
    <source>
        <dbReference type="PROSITE-ProRule" id="PRU00409"/>
    </source>
</evidence>
<dbReference type="InterPro" id="IPR011761">
    <property type="entry name" value="ATP-grasp"/>
</dbReference>
<evidence type="ECO:0000313" key="19">
    <source>
        <dbReference type="EMBL" id="NEZ47477.1"/>
    </source>
</evidence>
<evidence type="ECO:0000256" key="3">
    <source>
        <dbReference type="ARBA" id="ARBA00010871"/>
    </source>
</evidence>
<dbReference type="GO" id="GO:0008716">
    <property type="term" value="F:D-alanine-D-alanine ligase activity"/>
    <property type="evidence" value="ECO:0007669"/>
    <property type="project" value="UniProtKB-UniRule"/>
</dbReference>
<evidence type="ECO:0000256" key="9">
    <source>
        <dbReference type="ARBA" id="ARBA00022842"/>
    </source>
</evidence>
<keyword evidence="6 16" id="KW-0479">Metal-binding</keyword>
<dbReference type="InterPro" id="IPR000291">
    <property type="entry name" value="D-Ala_lig_Van_CS"/>
</dbReference>
<dbReference type="RefSeq" id="WP_050608076.1">
    <property type="nucleotide sequence ID" value="NZ_CABKUB010000006.1"/>
</dbReference>
<sequence length="303" mass="33795">MKIGVIMGGISSERDVSLNSGKEVVKFLEQNNRYEVLPIVIDKKQDIVEKVKGIDFAFLALHGKFGEDGTVQSVLQTLDIPYSGCGPLASGICMDKDSTKKILKQANVNTADWICVSSIDDIDYDRLEKIGYPFFVKPNSGGSSVATNLIKNKENIKNAVEMALEYDNEVMIEKYIKGEEITCCILNGRMLPVLAIRPQKGAEFFDFKAKYEDGGSEEVVIQLEENLHKQVEKMALACWKELKCSVYVRVDMIISNGIPYILELNTLPGMTKNSLFPKSAKDVGISFGQLLDDIIEYSLKVQR</sequence>
<dbReference type="Gene3D" id="3.30.470.20">
    <property type="entry name" value="ATP-grasp fold, B domain"/>
    <property type="match status" value="1"/>
</dbReference>
<feature type="binding site" evidence="16">
    <location>
        <position position="263"/>
    </location>
    <ligand>
        <name>Mg(2+)</name>
        <dbReference type="ChEBI" id="CHEBI:18420"/>
        <label>1</label>
    </ligand>
</feature>
<dbReference type="PROSITE" id="PS00844">
    <property type="entry name" value="DALA_DALA_LIGASE_2"/>
    <property type="match status" value="1"/>
</dbReference>
<evidence type="ECO:0000256" key="2">
    <source>
        <dbReference type="ARBA" id="ARBA00004496"/>
    </source>
</evidence>
<dbReference type="EC" id="6.3.2.4" evidence="14"/>
<keyword evidence="8 17" id="KW-0067">ATP-binding</keyword>
<dbReference type="SUPFAM" id="SSF56059">
    <property type="entry name" value="Glutathione synthetase ATP-binding domain-like"/>
    <property type="match status" value="1"/>
</dbReference>
<dbReference type="Gene3D" id="3.30.1490.20">
    <property type="entry name" value="ATP-grasp fold, A domain"/>
    <property type="match status" value="1"/>
</dbReference>
<keyword evidence="9 16" id="KW-0460">Magnesium</keyword>
<dbReference type="AlphaFoldDB" id="A0A6M0RCF4"/>
<feature type="domain" description="ATP-grasp" evidence="18">
    <location>
        <begin position="100"/>
        <end position="296"/>
    </location>
</feature>
<evidence type="ECO:0000256" key="16">
    <source>
        <dbReference type="PIRSR" id="PIRSR039102-3"/>
    </source>
</evidence>
<evidence type="ECO:0000256" key="7">
    <source>
        <dbReference type="ARBA" id="ARBA00022741"/>
    </source>
</evidence>
<dbReference type="HAMAP" id="MF_00047">
    <property type="entry name" value="Dala_Dala_lig"/>
    <property type="match status" value="1"/>
</dbReference>
<proteinExistence type="inferred from homology"/>
<keyword evidence="10 14" id="KW-0133">Cell shape</keyword>
<reference evidence="19 20" key="1">
    <citation type="submission" date="2019-04" db="EMBL/GenBank/DDBJ databases">
        <title>Genome sequencing of Clostridium botulinum Groups I-IV and Clostridium butyricum.</title>
        <authorList>
            <person name="Brunt J."/>
            <person name="Van Vliet A.H.M."/>
            <person name="Stringer S.C."/>
            <person name="Carter A.T."/>
            <person name="Peck M.W."/>
        </authorList>
    </citation>
    <scope>NUCLEOTIDE SEQUENCE [LARGE SCALE GENOMIC DNA]</scope>
    <source>
        <strain evidence="19 20">IFR 18/094</strain>
    </source>
</reference>
<feature type="active site" evidence="15">
    <location>
        <position position="13"/>
    </location>
</feature>
<keyword evidence="5 14" id="KW-0436">Ligase</keyword>
<dbReference type="InterPro" id="IPR011095">
    <property type="entry name" value="Dala_Dala_lig_C"/>
</dbReference>
<dbReference type="FunFam" id="3.40.50.20:FF:000031">
    <property type="entry name" value="D-alanine--D-alanine ligase"/>
    <property type="match status" value="1"/>
</dbReference>
<dbReference type="Pfam" id="PF07478">
    <property type="entry name" value="Dala_Dala_lig_C"/>
    <property type="match status" value="1"/>
</dbReference>
<comment type="cofactor">
    <cofactor evidence="1">
        <name>Mn(2+)</name>
        <dbReference type="ChEBI" id="CHEBI:29035"/>
    </cofactor>
</comment>
<evidence type="ECO:0000256" key="5">
    <source>
        <dbReference type="ARBA" id="ARBA00022598"/>
    </source>
</evidence>
<organism evidence="19 20">
    <name type="scientific">Clostridium niameyense</name>
    <dbReference type="NCBI Taxonomy" id="1622073"/>
    <lineage>
        <taxon>Bacteria</taxon>
        <taxon>Bacillati</taxon>
        <taxon>Bacillota</taxon>
        <taxon>Clostridia</taxon>
        <taxon>Eubacteriales</taxon>
        <taxon>Clostridiaceae</taxon>
        <taxon>Clostridium</taxon>
    </lineage>
</organism>
<evidence type="ECO:0000313" key="20">
    <source>
        <dbReference type="Proteomes" id="UP000473885"/>
    </source>
</evidence>
<dbReference type="PANTHER" id="PTHR23132">
    <property type="entry name" value="D-ALANINE--D-ALANINE LIGASE"/>
    <property type="match status" value="1"/>
</dbReference>
<feature type="binding site" evidence="16">
    <location>
        <position position="263"/>
    </location>
    <ligand>
        <name>Mg(2+)</name>
        <dbReference type="ChEBI" id="CHEBI:18420"/>
        <label>2</label>
    </ligand>
</feature>
<feature type="binding site" evidence="16">
    <location>
        <position position="265"/>
    </location>
    <ligand>
        <name>Mg(2+)</name>
        <dbReference type="ChEBI" id="CHEBI:18420"/>
        <label>2</label>
    </ligand>
</feature>
<dbReference type="PANTHER" id="PTHR23132:SF23">
    <property type="entry name" value="D-ALANINE--D-ALANINE LIGASE B"/>
    <property type="match status" value="1"/>
</dbReference>